<accession>A0AAV4S4P2</accession>
<dbReference type="EMBL" id="BPLQ01007073">
    <property type="protein sequence ID" value="GIY27692.1"/>
    <property type="molecule type" value="Genomic_DNA"/>
</dbReference>
<keyword evidence="2" id="KW-1185">Reference proteome</keyword>
<name>A0AAV4S4P2_9ARAC</name>
<gene>
    <name evidence="1" type="ORF">CDAR_237781</name>
</gene>
<proteinExistence type="predicted"/>
<organism evidence="1 2">
    <name type="scientific">Caerostris darwini</name>
    <dbReference type="NCBI Taxonomy" id="1538125"/>
    <lineage>
        <taxon>Eukaryota</taxon>
        <taxon>Metazoa</taxon>
        <taxon>Ecdysozoa</taxon>
        <taxon>Arthropoda</taxon>
        <taxon>Chelicerata</taxon>
        <taxon>Arachnida</taxon>
        <taxon>Araneae</taxon>
        <taxon>Araneomorphae</taxon>
        <taxon>Entelegynae</taxon>
        <taxon>Araneoidea</taxon>
        <taxon>Araneidae</taxon>
        <taxon>Caerostris</taxon>
    </lineage>
</organism>
<evidence type="ECO:0000313" key="2">
    <source>
        <dbReference type="Proteomes" id="UP001054837"/>
    </source>
</evidence>
<comment type="caution">
    <text evidence="1">The sequence shown here is derived from an EMBL/GenBank/DDBJ whole genome shotgun (WGS) entry which is preliminary data.</text>
</comment>
<dbReference type="AlphaFoldDB" id="A0AAV4S4P2"/>
<sequence>MHNILLEKLVANGLFRVDEGKRFSDGKLFYPQLLSCLARWKIKAPDTAVDVYVRGKGYEEEEEEFFVNGRLDNLIPLWLDGIFFLSSACK</sequence>
<evidence type="ECO:0000313" key="1">
    <source>
        <dbReference type="EMBL" id="GIY27692.1"/>
    </source>
</evidence>
<dbReference type="Proteomes" id="UP001054837">
    <property type="component" value="Unassembled WGS sequence"/>
</dbReference>
<protein>
    <submittedName>
        <fullName evidence="1">Uncharacterized protein</fullName>
    </submittedName>
</protein>
<reference evidence="1 2" key="1">
    <citation type="submission" date="2021-06" db="EMBL/GenBank/DDBJ databases">
        <title>Caerostris darwini draft genome.</title>
        <authorList>
            <person name="Kono N."/>
            <person name="Arakawa K."/>
        </authorList>
    </citation>
    <scope>NUCLEOTIDE SEQUENCE [LARGE SCALE GENOMIC DNA]</scope>
</reference>